<name>A0A2W4CX44_9HYPH</name>
<protein>
    <recommendedName>
        <fullName evidence="3">BrnT family toxin</fullName>
    </recommendedName>
</protein>
<dbReference type="EMBL" id="PCDP01000001">
    <property type="protein sequence ID" value="PZM17177.1"/>
    <property type="molecule type" value="Genomic_DNA"/>
</dbReference>
<evidence type="ECO:0008006" key="3">
    <source>
        <dbReference type="Google" id="ProtNLM"/>
    </source>
</evidence>
<evidence type="ECO:0000313" key="2">
    <source>
        <dbReference type="Proteomes" id="UP000248925"/>
    </source>
</evidence>
<dbReference type="Gene3D" id="3.10.450.530">
    <property type="entry name" value="Ribonuclease toxin, BrnT, of type II toxin-antitoxin system"/>
    <property type="match status" value="1"/>
</dbReference>
<dbReference type="InterPro" id="IPR007460">
    <property type="entry name" value="BrnT_toxin"/>
</dbReference>
<proteinExistence type="predicted"/>
<accession>A0A2W4CX44</accession>
<comment type="caution">
    <text evidence="1">The sequence shown here is derived from an EMBL/GenBank/DDBJ whole genome shotgun (WGS) entry which is preliminary data.</text>
</comment>
<keyword evidence="2" id="KW-1185">Reference proteome</keyword>
<dbReference type="OrthoDB" id="839663at2"/>
<gene>
    <name evidence="1" type="ORF">CPY51_02825</name>
</gene>
<dbReference type="Pfam" id="PF04365">
    <property type="entry name" value="BrnT_toxin"/>
    <property type="match status" value="1"/>
</dbReference>
<organism evidence="1 2">
    <name type="scientific">Rhizobium tubonense</name>
    <dbReference type="NCBI Taxonomy" id="484088"/>
    <lineage>
        <taxon>Bacteria</taxon>
        <taxon>Pseudomonadati</taxon>
        <taxon>Pseudomonadota</taxon>
        <taxon>Alphaproteobacteria</taxon>
        <taxon>Hyphomicrobiales</taxon>
        <taxon>Rhizobiaceae</taxon>
        <taxon>Rhizobium/Agrobacterium group</taxon>
        <taxon>Rhizobium</taxon>
    </lineage>
</organism>
<dbReference type="RefSeq" id="WP_111158505.1">
    <property type="nucleotide sequence ID" value="NZ_PCDP01000001.1"/>
</dbReference>
<reference evidence="1 2" key="1">
    <citation type="journal article" date="2018" name="Sci. Rep.">
        <title>Rhizobium tumorigenes sp. nov., a novel plant tumorigenic bacterium isolated from cane gall tumors on thornless blackberry.</title>
        <authorList>
            <person name="Kuzmanovi N."/>
            <person name="Smalla K."/>
            <person name="Gronow S."/>
            <person name="PuBawska J."/>
        </authorList>
    </citation>
    <scope>NUCLEOTIDE SEQUENCE [LARGE SCALE GENOMIC DNA]</scope>
    <source>
        <strain evidence="1 2">CCBAU 85046</strain>
    </source>
</reference>
<dbReference type="Proteomes" id="UP000248925">
    <property type="component" value="Unassembled WGS sequence"/>
</dbReference>
<evidence type="ECO:0000313" key="1">
    <source>
        <dbReference type="EMBL" id="PZM17177.1"/>
    </source>
</evidence>
<sequence>MAIIFDPPKRDKALAERSLDFARCEEVFAGNHITIEDDRKDYGERRCFTIGRLDGRMVVVVWTPRDGHERIISMRKANDREQHAYQDRLERPG</sequence>
<dbReference type="AlphaFoldDB" id="A0A2W4CX44"/>
<dbReference type="InterPro" id="IPR038573">
    <property type="entry name" value="BrnT_sf"/>
</dbReference>